<dbReference type="AlphaFoldDB" id="A0A392M4A4"/>
<gene>
    <name evidence="1" type="ORF">A2U01_0002906</name>
</gene>
<dbReference type="EMBL" id="LXQA010003218">
    <property type="protein sequence ID" value="MCH82109.1"/>
    <property type="molecule type" value="Genomic_DNA"/>
</dbReference>
<reference evidence="1 2" key="1">
    <citation type="journal article" date="2018" name="Front. Plant Sci.">
        <title>Red Clover (Trifolium pratense) and Zigzag Clover (T. medium) - A Picture of Genomic Similarities and Differences.</title>
        <authorList>
            <person name="Dluhosova J."/>
            <person name="Istvanek J."/>
            <person name="Nedelnik J."/>
            <person name="Repkova J."/>
        </authorList>
    </citation>
    <scope>NUCLEOTIDE SEQUENCE [LARGE SCALE GENOMIC DNA]</scope>
    <source>
        <strain evidence="2">cv. 10/8</strain>
        <tissue evidence="1">Leaf</tissue>
    </source>
</reference>
<protein>
    <submittedName>
        <fullName evidence="1">Uncharacterized protein</fullName>
    </submittedName>
</protein>
<keyword evidence="2" id="KW-1185">Reference proteome</keyword>
<evidence type="ECO:0000313" key="1">
    <source>
        <dbReference type="EMBL" id="MCH82109.1"/>
    </source>
</evidence>
<name>A0A392M4A4_9FABA</name>
<comment type="caution">
    <text evidence="1">The sequence shown here is derived from an EMBL/GenBank/DDBJ whole genome shotgun (WGS) entry which is preliminary data.</text>
</comment>
<proteinExistence type="predicted"/>
<organism evidence="1 2">
    <name type="scientific">Trifolium medium</name>
    <dbReference type="NCBI Taxonomy" id="97028"/>
    <lineage>
        <taxon>Eukaryota</taxon>
        <taxon>Viridiplantae</taxon>
        <taxon>Streptophyta</taxon>
        <taxon>Embryophyta</taxon>
        <taxon>Tracheophyta</taxon>
        <taxon>Spermatophyta</taxon>
        <taxon>Magnoliopsida</taxon>
        <taxon>eudicotyledons</taxon>
        <taxon>Gunneridae</taxon>
        <taxon>Pentapetalae</taxon>
        <taxon>rosids</taxon>
        <taxon>fabids</taxon>
        <taxon>Fabales</taxon>
        <taxon>Fabaceae</taxon>
        <taxon>Papilionoideae</taxon>
        <taxon>50 kb inversion clade</taxon>
        <taxon>NPAAA clade</taxon>
        <taxon>Hologalegina</taxon>
        <taxon>IRL clade</taxon>
        <taxon>Trifolieae</taxon>
        <taxon>Trifolium</taxon>
    </lineage>
</organism>
<evidence type="ECO:0000313" key="2">
    <source>
        <dbReference type="Proteomes" id="UP000265520"/>
    </source>
</evidence>
<dbReference type="Proteomes" id="UP000265520">
    <property type="component" value="Unassembled WGS sequence"/>
</dbReference>
<sequence length="109" mass="12593">MSSLNVSFSVDALNLDPDSVFDPDQDLFHHHVFRGKVTRTSFTFHLSRLPRRSRIMVFNDSRTAGFDGFVVIYSRYFSMSLYNSCESLFMETPYNMLISKLSMIAYGLV</sequence>
<accession>A0A392M4A4</accession>